<feature type="region of interest" description="Disordered" evidence="1">
    <location>
        <begin position="1"/>
        <end position="48"/>
    </location>
</feature>
<evidence type="ECO:0000313" key="2">
    <source>
        <dbReference type="EMBL" id="CAF1589059.1"/>
    </source>
</evidence>
<comment type="caution">
    <text evidence="2">The sequence shown here is derived from an EMBL/GenBank/DDBJ whole genome shotgun (WGS) entry which is preliminary data.</text>
</comment>
<evidence type="ECO:0000313" key="3">
    <source>
        <dbReference type="Proteomes" id="UP000663828"/>
    </source>
</evidence>
<proteinExistence type="predicted"/>
<evidence type="ECO:0000256" key="1">
    <source>
        <dbReference type="SAM" id="MobiDB-lite"/>
    </source>
</evidence>
<dbReference type="Proteomes" id="UP000663828">
    <property type="component" value="Unassembled WGS sequence"/>
</dbReference>
<sequence>MSEEAAIETVRKNSAGGGGVTDERRDSISNLRTSSMSMDNSQQRKMSTTDVDLESVLQVRRRRLSVTAPQASQDSHRYTDVIILKVEKSNDILKEDARCIFHGDYHILTDIFQKYTSHIKIHHEDPEMIRNHDRLSGKIYTTLELPTMSLIEVLEILHKHYFSIVATSTNFGATTKLQEFILLRNKDTHDTSRPLPTIDTKAH</sequence>
<dbReference type="EMBL" id="CAJNOR010006209">
    <property type="protein sequence ID" value="CAF1589059.1"/>
    <property type="molecule type" value="Genomic_DNA"/>
</dbReference>
<protein>
    <submittedName>
        <fullName evidence="2">Uncharacterized protein</fullName>
    </submittedName>
</protein>
<feature type="compositionally biased region" description="Polar residues" evidence="1">
    <location>
        <begin position="28"/>
        <end position="48"/>
    </location>
</feature>
<keyword evidence="3" id="KW-1185">Reference proteome</keyword>
<name>A0A815ZZR7_ADIRI</name>
<accession>A0A815ZZR7</accession>
<organism evidence="2 3">
    <name type="scientific">Adineta ricciae</name>
    <name type="common">Rotifer</name>
    <dbReference type="NCBI Taxonomy" id="249248"/>
    <lineage>
        <taxon>Eukaryota</taxon>
        <taxon>Metazoa</taxon>
        <taxon>Spiralia</taxon>
        <taxon>Gnathifera</taxon>
        <taxon>Rotifera</taxon>
        <taxon>Eurotatoria</taxon>
        <taxon>Bdelloidea</taxon>
        <taxon>Adinetida</taxon>
        <taxon>Adinetidae</taxon>
        <taxon>Adineta</taxon>
    </lineage>
</organism>
<dbReference type="AlphaFoldDB" id="A0A815ZZR7"/>
<reference evidence="2" key="1">
    <citation type="submission" date="2021-02" db="EMBL/GenBank/DDBJ databases">
        <authorList>
            <person name="Nowell W R."/>
        </authorList>
    </citation>
    <scope>NUCLEOTIDE SEQUENCE</scope>
</reference>
<gene>
    <name evidence="2" type="ORF">XAT740_LOCUS46353</name>
</gene>